<sequence>MTGSVTTLRDKYETIIVGAGIIGSSTAYYLTELGHRDLLIVEREVPCSGSTGRCIGGVRQQFSDELNIRIAMDSVRNMNHVQNDLAVDIQFLQTGYLLLAYTEREMEIFEKNIQLQRSMGLKVDLLTPSMLSNLFPSINTESVLGATFCPTDGQANPFLLVHFYLSRAMESGARLLKGQEVTSIESTAGRITGVRIGERDFIKCDNLINCAGPWARDVAAMAGISIPALPERHESLVTEKIAPLFKPMIVDYTREHGCYFQQKENGAVIGCFTPPEVVPGMNYGVSLDFLQEMSRRMIRLVPELATVSVVRQWSGHYTMTPDAKPIIGPESGLKGFCNVAAFCGHGLMQGPRVGELVAEHIVRGEFSLDLSPMSSSRFENGILTSEELLK</sequence>
<keyword evidence="1" id="KW-0560">Oxidoreductase</keyword>
<evidence type="ECO:0000256" key="1">
    <source>
        <dbReference type="ARBA" id="ARBA00023002"/>
    </source>
</evidence>
<evidence type="ECO:0000313" key="3">
    <source>
        <dbReference type="EMBL" id="PKK91880.1"/>
    </source>
</evidence>
<dbReference type="AlphaFoldDB" id="A0A2N1PU78"/>
<dbReference type="PANTHER" id="PTHR13847">
    <property type="entry name" value="SARCOSINE DEHYDROGENASE-RELATED"/>
    <property type="match status" value="1"/>
</dbReference>
<evidence type="ECO:0000259" key="2">
    <source>
        <dbReference type="Pfam" id="PF01266"/>
    </source>
</evidence>
<accession>A0A2N1PU78</accession>
<dbReference type="GO" id="GO:0005737">
    <property type="term" value="C:cytoplasm"/>
    <property type="evidence" value="ECO:0007669"/>
    <property type="project" value="TreeGrafter"/>
</dbReference>
<dbReference type="Proteomes" id="UP000233256">
    <property type="component" value="Unassembled WGS sequence"/>
</dbReference>
<dbReference type="EMBL" id="PGXC01000001">
    <property type="protein sequence ID" value="PKK91880.1"/>
    <property type="molecule type" value="Genomic_DNA"/>
</dbReference>
<dbReference type="Gene3D" id="3.30.9.10">
    <property type="entry name" value="D-Amino Acid Oxidase, subunit A, domain 2"/>
    <property type="match status" value="1"/>
</dbReference>
<dbReference type="SUPFAM" id="SSF54373">
    <property type="entry name" value="FAD-linked reductases, C-terminal domain"/>
    <property type="match status" value="1"/>
</dbReference>
<feature type="domain" description="FAD dependent oxidoreductase" evidence="2">
    <location>
        <begin position="14"/>
        <end position="359"/>
    </location>
</feature>
<reference evidence="3 4" key="1">
    <citation type="journal article" date="2017" name="ISME J.">
        <title>Potential for microbial H2 and metal transformations associated with novel bacteria and archaea in deep terrestrial subsurface sediments.</title>
        <authorList>
            <person name="Hernsdorf A.W."/>
            <person name="Amano Y."/>
            <person name="Miyakawa K."/>
            <person name="Ise K."/>
            <person name="Suzuki Y."/>
            <person name="Anantharaman K."/>
            <person name="Probst A."/>
            <person name="Burstein D."/>
            <person name="Thomas B.C."/>
            <person name="Banfield J.F."/>
        </authorList>
    </citation>
    <scope>NUCLEOTIDE SEQUENCE [LARGE SCALE GENOMIC DNA]</scope>
    <source>
        <strain evidence="3">HGW-Wallbacteria-1</strain>
    </source>
</reference>
<proteinExistence type="predicted"/>
<dbReference type="InterPro" id="IPR006076">
    <property type="entry name" value="FAD-dep_OxRdtase"/>
</dbReference>
<comment type="caution">
    <text evidence="3">The sequence shown here is derived from an EMBL/GenBank/DDBJ whole genome shotgun (WGS) entry which is preliminary data.</text>
</comment>
<organism evidence="3 4">
    <name type="scientific">Candidatus Wallbacteria bacterium HGW-Wallbacteria-1</name>
    <dbReference type="NCBI Taxonomy" id="2013854"/>
    <lineage>
        <taxon>Bacteria</taxon>
        <taxon>Candidatus Walliibacteriota</taxon>
    </lineage>
</organism>
<dbReference type="InterPro" id="IPR036188">
    <property type="entry name" value="FAD/NAD-bd_sf"/>
</dbReference>
<dbReference type="GO" id="GO:0016491">
    <property type="term" value="F:oxidoreductase activity"/>
    <property type="evidence" value="ECO:0007669"/>
    <property type="project" value="UniProtKB-KW"/>
</dbReference>
<dbReference type="SUPFAM" id="SSF51905">
    <property type="entry name" value="FAD/NAD(P)-binding domain"/>
    <property type="match status" value="1"/>
</dbReference>
<dbReference type="Gene3D" id="3.50.50.60">
    <property type="entry name" value="FAD/NAD(P)-binding domain"/>
    <property type="match status" value="1"/>
</dbReference>
<protein>
    <submittedName>
        <fullName evidence="3">FAD-dependent oxidoreductase</fullName>
    </submittedName>
</protein>
<gene>
    <name evidence="3" type="ORF">CVV64_00185</name>
</gene>
<dbReference type="PANTHER" id="PTHR13847:SF287">
    <property type="entry name" value="FAD-DEPENDENT OXIDOREDUCTASE DOMAIN-CONTAINING PROTEIN 1"/>
    <property type="match status" value="1"/>
</dbReference>
<evidence type="ECO:0000313" key="4">
    <source>
        <dbReference type="Proteomes" id="UP000233256"/>
    </source>
</evidence>
<dbReference type="Pfam" id="PF01266">
    <property type="entry name" value="DAO"/>
    <property type="match status" value="1"/>
</dbReference>
<name>A0A2N1PU78_9BACT</name>